<reference evidence="2" key="1">
    <citation type="submission" date="2014-12" db="EMBL/GenBank/DDBJ databases">
        <title>Insight into the proteome of Arion vulgaris.</title>
        <authorList>
            <person name="Aradska J."/>
            <person name="Bulat T."/>
            <person name="Smidak R."/>
            <person name="Sarate P."/>
            <person name="Gangsoo J."/>
            <person name="Sialana F."/>
            <person name="Bilban M."/>
            <person name="Lubec G."/>
        </authorList>
    </citation>
    <scope>NUCLEOTIDE SEQUENCE</scope>
    <source>
        <tissue evidence="2">Skin</tissue>
    </source>
</reference>
<keyword evidence="1" id="KW-0472">Membrane</keyword>
<evidence type="ECO:0000313" key="2">
    <source>
        <dbReference type="EMBL" id="CEK99396.1"/>
    </source>
</evidence>
<evidence type="ECO:0000256" key="1">
    <source>
        <dbReference type="SAM" id="Phobius"/>
    </source>
</evidence>
<dbReference type="AlphaFoldDB" id="A0A0B7C438"/>
<keyword evidence="1" id="KW-0812">Transmembrane</keyword>
<sequence>KTRDGSSIWDTTLCNEDNHSSLGPLYALSDQEFRQGVVHYNSSQAIALITVIISIVILLVVQKLHT</sequence>
<organism evidence="2">
    <name type="scientific">Arion vulgaris</name>
    <dbReference type="NCBI Taxonomy" id="1028688"/>
    <lineage>
        <taxon>Eukaryota</taxon>
        <taxon>Metazoa</taxon>
        <taxon>Spiralia</taxon>
        <taxon>Lophotrochozoa</taxon>
        <taxon>Mollusca</taxon>
        <taxon>Gastropoda</taxon>
        <taxon>Heterobranchia</taxon>
        <taxon>Euthyneura</taxon>
        <taxon>Panpulmonata</taxon>
        <taxon>Eupulmonata</taxon>
        <taxon>Stylommatophora</taxon>
        <taxon>Helicina</taxon>
        <taxon>Arionoidea</taxon>
        <taxon>Arionidae</taxon>
        <taxon>Arion</taxon>
    </lineage>
</organism>
<accession>A0A0B7C438</accession>
<gene>
    <name evidence="2" type="primary">ORF221167</name>
</gene>
<keyword evidence="1" id="KW-1133">Transmembrane helix</keyword>
<protein>
    <submittedName>
        <fullName evidence="2">Uncharacterized protein</fullName>
    </submittedName>
</protein>
<proteinExistence type="predicted"/>
<dbReference type="EMBL" id="HACG01052525">
    <property type="protein sequence ID" value="CEK99396.1"/>
    <property type="molecule type" value="Transcribed_RNA"/>
</dbReference>
<feature type="non-terminal residue" evidence="2">
    <location>
        <position position="1"/>
    </location>
</feature>
<name>A0A0B7C438_9EUPU</name>
<feature type="transmembrane region" description="Helical" evidence="1">
    <location>
        <begin position="43"/>
        <end position="61"/>
    </location>
</feature>